<dbReference type="SUPFAM" id="SSF53335">
    <property type="entry name" value="S-adenosyl-L-methionine-dependent methyltransferases"/>
    <property type="match status" value="1"/>
</dbReference>
<dbReference type="EMBL" id="MN739577">
    <property type="protein sequence ID" value="QHT13901.1"/>
    <property type="molecule type" value="Genomic_DNA"/>
</dbReference>
<dbReference type="GO" id="GO:0008757">
    <property type="term" value="F:S-adenosylmethionine-dependent methyltransferase activity"/>
    <property type="evidence" value="ECO:0007669"/>
    <property type="project" value="InterPro"/>
</dbReference>
<reference evidence="3" key="1">
    <citation type="journal article" date="2020" name="Nature">
        <title>Giant virus diversity and host interactions through global metagenomics.</title>
        <authorList>
            <person name="Schulz F."/>
            <person name="Roux S."/>
            <person name="Paez-Espino D."/>
            <person name="Jungbluth S."/>
            <person name="Walsh D.A."/>
            <person name="Denef V.J."/>
            <person name="McMahon K.D."/>
            <person name="Konstantinidis K.T."/>
            <person name="Eloe-Fadrosh E.A."/>
            <person name="Kyrpides N.C."/>
            <person name="Woyke T."/>
        </authorList>
    </citation>
    <scope>NUCLEOTIDE SEQUENCE</scope>
    <source>
        <strain evidence="3">GVMAG-M-3300023174-134</strain>
    </source>
</reference>
<evidence type="ECO:0000256" key="1">
    <source>
        <dbReference type="SAM" id="Phobius"/>
    </source>
</evidence>
<dbReference type="InterPro" id="IPR013216">
    <property type="entry name" value="Methyltransf_11"/>
</dbReference>
<accession>A0A6C0DBV8</accession>
<dbReference type="CDD" id="cd02440">
    <property type="entry name" value="AdoMet_MTases"/>
    <property type="match status" value="1"/>
</dbReference>
<organism evidence="3">
    <name type="scientific">viral metagenome</name>
    <dbReference type="NCBI Taxonomy" id="1070528"/>
    <lineage>
        <taxon>unclassified sequences</taxon>
        <taxon>metagenomes</taxon>
        <taxon>organismal metagenomes</taxon>
    </lineage>
</organism>
<evidence type="ECO:0000313" key="3">
    <source>
        <dbReference type="EMBL" id="QHT13901.1"/>
    </source>
</evidence>
<dbReference type="InterPro" id="IPR029063">
    <property type="entry name" value="SAM-dependent_MTases_sf"/>
</dbReference>
<feature type="transmembrane region" description="Helical" evidence="1">
    <location>
        <begin position="16"/>
        <end position="34"/>
    </location>
</feature>
<name>A0A6C0DBV8_9ZZZZ</name>
<keyword evidence="1" id="KW-0472">Membrane</keyword>
<protein>
    <recommendedName>
        <fullName evidence="2">Methyltransferase type 11 domain-containing protein</fullName>
    </recommendedName>
</protein>
<dbReference type="PANTHER" id="PTHR43861">
    <property type="entry name" value="TRANS-ACONITATE 2-METHYLTRANSFERASE-RELATED"/>
    <property type="match status" value="1"/>
</dbReference>
<dbReference type="AlphaFoldDB" id="A0A6C0DBV8"/>
<dbReference type="Pfam" id="PF08241">
    <property type="entry name" value="Methyltransf_11"/>
    <property type="match status" value="1"/>
</dbReference>
<feature type="domain" description="Methyltransferase type 11" evidence="2">
    <location>
        <begin position="101"/>
        <end position="194"/>
    </location>
</feature>
<keyword evidence="1" id="KW-1133">Transmembrane helix</keyword>
<keyword evidence="1" id="KW-0812">Transmembrane</keyword>
<dbReference type="Gene3D" id="3.40.50.150">
    <property type="entry name" value="Vaccinia Virus protein VP39"/>
    <property type="match status" value="1"/>
</dbReference>
<proteinExistence type="predicted"/>
<evidence type="ECO:0000259" key="2">
    <source>
        <dbReference type="Pfam" id="PF08241"/>
    </source>
</evidence>
<sequence length="325" mass="38008">MQSIINIITSKNPNLFFTKIVLILGIILALIILYKITKPPLDKIEGFTQKEPFVLKTNQNIYDEFYVDIYDELYETKNRIQKELVQVLKMTEPSAKYSSFLDIGSGTGYTVDQLTQAGYKAYGIDKSEAMVKYSENKYPESEYICGDVLDPMRFENSTFTHILCTNLTFYLLDNKMAFFNNCYFWLKPNGYLVLHLVNRHRFSIYKPEAKKPLYNLPSKTPPPRITSTKVEFDDFKYTSSYQLPKHNSDKTMTEEVIFKEKFLDKETKNVRENEQTLYMDSINTIIKMANKAGFTLKGKLDMVNVIKKGPHADKYQYIYIFERTM</sequence>